<dbReference type="Pfam" id="PF21536">
    <property type="entry name" value="BTB_KLHL33"/>
    <property type="match status" value="1"/>
</dbReference>
<protein>
    <submittedName>
        <fullName evidence="5">BACK</fullName>
    </submittedName>
</protein>
<evidence type="ECO:0000259" key="4">
    <source>
        <dbReference type="SMART" id="SM00875"/>
    </source>
</evidence>
<dbReference type="GO" id="GO:0010114">
    <property type="term" value="P:response to red light"/>
    <property type="evidence" value="ECO:0007669"/>
    <property type="project" value="TreeGrafter"/>
</dbReference>
<evidence type="ECO:0000313" key="5">
    <source>
        <dbReference type="EMBL" id="URD88616.1"/>
    </source>
</evidence>
<dbReference type="InterPro" id="IPR011705">
    <property type="entry name" value="BACK"/>
</dbReference>
<organism evidence="5 6">
    <name type="scientific">Musa troglodytarum</name>
    <name type="common">fe'i banana</name>
    <dbReference type="NCBI Taxonomy" id="320322"/>
    <lineage>
        <taxon>Eukaryota</taxon>
        <taxon>Viridiplantae</taxon>
        <taxon>Streptophyta</taxon>
        <taxon>Embryophyta</taxon>
        <taxon>Tracheophyta</taxon>
        <taxon>Spermatophyta</taxon>
        <taxon>Magnoliopsida</taxon>
        <taxon>Liliopsida</taxon>
        <taxon>Zingiberales</taxon>
        <taxon>Musaceae</taxon>
        <taxon>Musa</taxon>
    </lineage>
</organism>
<sequence length="352" mass="39873">MKESHQQHATLRINVSEEATLMELLGFMYSGRLSPTSPALLVDVLIAADKFEVASCVRHCIKSLRSLPMTTESALLYLDLPSRVPMASAVQPLTDAAKAYLSDKYRDITRSQDELMSLPLAGIEAILSSDGLRVASEDALFVFVLNWAHARYPAMEERRRILETHLIHHIRFPYVSHHRLKTLLCAEPKHKRFPERAYRYRRVKVVRFDRPHPQCIVYFDLRREECAELFPSGRISSQRFQLGGQGFFLSAHCYWDQQGSFHSFGLSVGTTKDSTSDGSTINYEFAARSGPSGDFLSRCRGSFTSTPGTTKGCRNLLGLPWTSFISDDIIFFIDDALHLRVELTIRQPSPPQ</sequence>
<evidence type="ECO:0000256" key="1">
    <source>
        <dbReference type="ARBA" id="ARBA00002668"/>
    </source>
</evidence>
<dbReference type="SUPFAM" id="SSF54695">
    <property type="entry name" value="POZ domain"/>
    <property type="match status" value="1"/>
</dbReference>
<dbReference type="OrthoDB" id="6359816at2759"/>
<dbReference type="AlphaFoldDB" id="A0A9E7F4R8"/>
<dbReference type="PANTHER" id="PTHR46336:SF3">
    <property type="entry name" value="BTB_POZ DOMAIN-CONTAINING PROTEIN POB1"/>
    <property type="match status" value="1"/>
</dbReference>
<proteinExistence type="predicted"/>
<gene>
    <name evidence="5" type="ORF">MUK42_28490</name>
</gene>
<dbReference type="InterPro" id="IPR045890">
    <property type="entry name" value="POB1-like"/>
</dbReference>
<dbReference type="Proteomes" id="UP001055439">
    <property type="component" value="Chromosome 2"/>
</dbReference>
<evidence type="ECO:0000313" key="6">
    <source>
        <dbReference type="Proteomes" id="UP001055439"/>
    </source>
</evidence>
<dbReference type="Gene3D" id="3.30.710.10">
    <property type="entry name" value="Potassium Channel Kv1.1, Chain A"/>
    <property type="match status" value="1"/>
</dbReference>
<dbReference type="PANTHER" id="PTHR46336">
    <property type="entry name" value="OS02G0260700 PROTEIN"/>
    <property type="match status" value="1"/>
</dbReference>
<comment type="pathway">
    <text evidence="2">Protein modification; protein ubiquitination.</text>
</comment>
<evidence type="ECO:0000256" key="3">
    <source>
        <dbReference type="ARBA" id="ARBA00022786"/>
    </source>
</evidence>
<keyword evidence="6" id="KW-1185">Reference proteome</keyword>
<reference evidence="5" key="1">
    <citation type="submission" date="2022-05" db="EMBL/GenBank/DDBJ databases">
        <title>The Musa troglodytarum L. genome provides insights into the mechanism of non-climacteric behaviour and enrichment of carotenoids.</title>
        <authorList>
            <person name="Wang J."/>
        </authorList>
    </citation>
    <scope>NUCLEOTIDE SEQUENCE</scope>
    <source>
        <tissue evidence="5">Leaf</tissue>
    </source>
</reference>
<dbReference type="FunFam" id="1.25.40.420:FF:000008">
    <property type="entry name" value="BTB/POZ domain-containing protein POB1"/>
    <property type="match status" value="1"/>
</dbReference>
<feature type="domain" description="BACK" evidence="4">
    <location>
        <begin position="84"/>
        <end position="185"/>
    </location>
</feature>
<evidence type="ECO:0000256" key="2">
    <source>
        <dbReference type="ARBA" id="ARBA00004906"/>
    </source>
</evidence>
<dbReference type="Gene3D" id="1.25.40.420">
    <property type="match status" value="1"/>
</dbReference>
<dbReference type="Pfam" id="PF07707">
    <property type="entry name" value="BACK"/>
    <property type="match status" value="1"/>
</dbReference>
<comment type="function">
    <text evidence="1">May act as a substrate-specific adapter of an E3 ubiquitin-protein ligase complex (CUL3-RBX1-BTB) which mediates the ubiquitination and subsequent proteasomal degradation of target proteins.</text>
</comment>
<dbReference type="InterPro" id="IPR011333">
    <property type="entry name" value="SKP1/BTB/POZ_sf"/>
</dbReference>
<dbReference type="GO" id="GO:0005634">
    <property type="term" value="C:nucleus"/>
    <property type="evidence" value="ECO:0007669"/>
    <property type="project" value="TreeGrafter"/>
</dbReference>
<dbReference type="EMBL" id="CP097504">
    <property type="protein sequence ID" value="URD88616.1"/>
    <property type="molecule type" value="Genomic_DNA"/>
</dbReference>
<name>A0A9E7F4R8_9LILI</name>
<keyword evidence="3" id="KW-0833">Ubl conjugation pathway</keyword>
<accession>A0A9E7F4R8</accession>
<dbReference type="SMART" id="SM00875">
    <property type="entry name" value="BACK"/>
    <property type="match status" value="1"/>
</dbReference>